<dbReference type="SMART" id="SM00977">
    <property type="entry name" value="TilS_C"/>
    <property type="match status" value="1"/>
</dbReference>
<keyword evidence="5 8" id="KW-0547">Nucleotide-binding</keyword>
<protein>
    <recommendedName>
        <fullName evidence="8">tRNA(Ile)-lysidine synthase</fullName>
        <ecNumber evidence="8">6.3.4.19</ecNumber>
    </recommendedName>
    <alternativeName>
        <fullName evidence="8">tRNA(Ile)-2-lysyl-cytidine synthase</fullName>
    </alternativeName>
    <alternativeName>
        <fullName evidence="8">tRNA(Ile)-lysidine synthetase</fullName>
    </alternativeName>
</protein>
<evidence type="ECO:0000256" key="5">
    <source>
        <dbReference type="ARBA" id="ARBA00022741"/>
    </source>
</evidence>
<evidence type="ECO:0000256" key="2">
    <source>
        <dbReference type="ARBA" id="ARBA00022490"/>
    </source>
</evidence>
<dbReference type="InterPro" id="IPR012795">
    <property type="entry name" value="tRNA_Ile_lys_synt_N"/>
</dbReference>
<dbReference type="KEGG" id="pbm:CL52_12915"/>
<dbReference type="Proteomes" id="UP000031271">
    <property type="component" value="Chromosome"/>
</dbReference>
<dbReference type="GO" id="GO:0005524">
    <property type="term" value="F:ATP binding"/>
    <property type="evidence" value="ECO:0007669"/>
    <property type="project" value="UniProtKB-UniRule"/>
</dbReference>
<dbReference type="RefSeq" id="WP_043221034.1">
    <property type="nucleotide sequence ID" value="NZ_CP007511.1"/>
</dbReference>
<evidence type="ECO:0000256" key="3">
    <source>
        <dbReference type="ARBA" id="ARBA00022598"/>
    </source>
</evidence>
<evidence type="ECO:0000256" key="4">
    <source>
        <dbReference type="ARBA" id="ARBA00022694"/>
    </source>
</evidence>
<keyword evidence="6 8" id="KW-0067">ATP-binding</keyword>
<comment type="similarity">
    <text evidence="8">Belongs to the tRNA(Ile)-lysidine synthase family.</text>
</comment>
<dbReference type="Proteomes" id="UP000182276">
    <property type="component" value="Unassembled WGS sequence"/>
</dbReference>
<evidence type="ECO:0000256" key="6">
    <source>
        <dbReference type="ARBA" id="ARBA00022840"/>
    </source>
</evidence>
<dbReference type="SUPFAM" id="SSF82829">
    <property type="entry name" value="MesJ substrate recognition domain-like"/>
    <property type="match status" value="1"/>
</dbReference>
<accession>A0A8D4C3M0</accession>
<dbReference type="InterPro" id="IPR015262">
    <property type="entry name" value="tRNA_Ile_lys_synt_subst-bd"/>
</dbReference>
<dbReference type="Pfam" id="PF09179">
    <property type="entry name" value="TilS"/>
    <property type="match status" value="1"/>
</dbReference>
<dbReference type="InterPro" id="IPR012796">
    <property type="entry name" value="Lysidine-tRNA-synth_C"/>
</dbReference>
<keyword evidence="3 8" id="KW-0436">Ligase</keyword>
<dbReference type="SUPFAM" id="SSF56037">
    <property type="entry name" value="PheT/TilS domain"/>
    <property type="match status" value="1"/>
</dbReference>
<organism evidence="10 12">
    <name type="scientific">Stutzerimonas balearica DSM 6083</name>
    <dbReference type="NCBI Taxonomy" id="1123016"/>
    <lineage>
        <taxon>Bacteria</taxon>
        <taxon>Pseudomonadati</taxon>
        <taxon>Pseudomonadota</taxon>
        <taxon>Gammaproteobacteria</taxon>
        <taxon>Pseudomonadales</taxon>
        <taxon>Pseudomonadaceae</taxon>
        <taxon>Stutzerimonas</taxon>
    </lineage>
</organism>
<keyword evidence="4 8" id="KW-0819">tRNA processing</keyword>
<dbReference type="PANTHER" id="PTHR43033">
    <property type="entry name" value="TRNA(ILE)-LYSIDINE SYNTHASE-RELATED"/>
    <property type="match status" value="1"/>
</dbReference>
<dbReference type="Pfam" id="PF01171">
    <property type="entry name" value="ATP_bind_3"/>
    <property type="match status" value="1"/>
</dbReference>
<comment type="subcellular location">
    <subcellularLocation>
        <location evidence="1 8">Cytoplasm</location>
    </subcellularLocation>
</comment>
<comment type="domain">
    <text evidence="8">The N-terminal region contains the highly conserved SGGXDS motif, predicted to be a P-loop motif involved in ATP binding.</text>
</comment>
<dbReference type="GO" id="GO:0032267">
    <property type="term" value="F:tRNA(Ile)-lysidine synthase activity"/>
    <property type="evidence" value="ECO:0007669"/>
    <property type="project" value="UniProtKB-EC"/>
</dbReference>
<dbReference type="PANTHER" id="PTHR43033:SF1">
    <property type="entry name" value="TRNA(ILE)-LYSIDINE SYNTHASE-RELATED"/>
    <property type="match status" value="1"/>
</dbReference>
<dbReference type="Gene3D" id="1.20.59.20">
    <property type="match status" value="1"/>
</dbReference>
<name>A0A8D4C3M0_9GAMM</name>
<proteinExistence type="inferred from homology"/>
<dbReference type="EMBL" id="CP007511">
    <property type="protein sequence ID" value="AJE15890.1"/>
    <property type="molecule type" value="Genomic_DNA"/>
</dbReference>
<dbReference type="InterPro" id="IPR014729">
    <property type="entry name" value="Rossmann-like_a/b/a_fold"/>
</dbReference>
<dbReference type="GO" id="GO:0005737">
    <property type="term" value="C:cytoplasm"/>
    <property type="evidence" value="ECO:0007669"/>
    <property type="project" value="UniProtKB-SubCell"/>
</dbReference>
<evidence type="ECO:0000313" key="13">
    <source>
        <dbReference type="Proteomes" id="UP000182276"/>
    </source>
</evidence>
<feature type="domain" description="Lysidine-tRNA(Ile) synthetase C-terminal" evidence="9">
    <location>
        <begin position="364"/>
        <end position="429"/>
    </location>
</feature>
<evidence type="ECO:0000256" key="1">
    <source>
        <dbReference type="ARBA" id="ARBA00004496"/>
    </source>
</evidence>
<dbReference type="GO" id="GO:0006400">
    <property type="term" value="P:tRNA modification"/>
    <property type="evidence" value="ECO:0007669"/>
    <property type="project" value="UniProtKB-UniRule"/>
</dbReference>
<gene>
    <name evidence="8" type="primary">tilS</name>
    <name evidence="10" type="ORF">CL52_12915</name>
    <name evidence="11" type="ORF">SAMN05660875_10264</name>
</gene>
<dbReference type="HAMAP" id="MF_01161">
    <property type="entry name" value="tRNA_Ile_lys_synt"/>
    <property type="match status" value="1"/>
</dbReference>
<dbReference type="EC" id="6.3.4.19" evidence="8"/>
<dbReference type="Pfam" id="PF11734">
    <property type="entry name" value="TilS_C"/>
    <property type="match status" value="1"/>
</dbReference>
<dbReference type="Gene3D" id="3.40.50.620">
    <property type="entry name" value="HUPs"/>
    <property type="match status" value="1"/>
</dbReference>
<reference evidence="11 13" key="2">
    <citation type="submission" date="2016-10" db="EMBL/GenBank/DDBJ databases">
        <authorList>
            <person name="Varghese N."/>
            <person name="Submissions S."/>
        </authorList>
    </citation>
    <scope>NUCLEOTIDE SEQUENCE [LARGE SCALE GENOMIC DNA]</scope>
    <source>
        <strain evidence="11 13">DSM 6083</strain>
    </source>
</reference>
<evidence type="ECO:0000256" key="8">
    <source>
        <dbReference type="HAMAP-Rule" id="MF_01161"/>
    </source>
</evidence>
<dbReference type="NCBIfam" id="TIGR02433">
    <property type="entry name" value="lysidine_TilS_C"/>
    <property type="match status" value="1"/>
</dbReference>
<feature type="binding site" evidence="8">
    <location>
        <begin position="25"/>
        <end position="30"/>
    </location>
    <ligand>
        <name>ATP</name>
        <dbReference type="ChEBI" id="CHEBI:30616"/>
    </ligand>
</feature>
<dbReference type="InterPro" id="IPR011063">
    <property type="entry name" value="TilS/TtcA_N"/>
</dbReference>
<evidence type="ECO:0000313" key="12">
    <source>
        <dbReference type="Proteomes" id="UP000031271"/>
    </source>
</evidence>
<reference evidence="12" key="1">
    <citation type="submission" date="2014-03" db="EMBL/GenBank/DDBJ databases">
        <title>Complete genome of Pseudomonas balearica DSM 6083T, a sewage water isolate from an enrichment with 2-methylnaphthalene.</title>
        <authorList>
            <person name="Salva-Serra F."/>
            <person name="Jaen-Luchoro D."/>
            <person name="Busquets A."/>
            <person name="Pena A."/>
            <person name="Gomila M."/>
            <person name="Bosch R."/>
            <person name="Nogales B."/>
            <person name="Garcia-Valdes E."/>
            <person name="Lalucat J."/>
            <person name="Bennasar A."/>
        </authorList>
    </citation>
    <scope>NUCLEOTIDE SEQUENCE [LARGE SCALE GENOMIC DNA]</scope>
    <source>
        <strain evidence="12">DSM 6083</strain>
    </source>
</reference>
<evidence type="ECO:0000313" key="10">
    <source>
        <dbReference type="EMBL" id="AJE15890.1"/>
    </source>
</evidence>
<dbReference type="InterPro" id="IPR012094">
    <property type="entry name" value="tRNA_Ile_lys_synt"/>
</dbReference>
<evidence type="ECO:0000313" key="11">
    <source>
        <dbReference type="EMBL" id="SDM07512.1"/>
    </source>
</evidence>
<dbReference type="AlphaFoldDB" id="A0A8D4C3M0"/>
<comment type="catalytic activity">
    <reaction evidence="7 8">
        <text>cytidine(34) in tRNA(Ile2) + L-lysine + ATP = lysidine(34) in tRNA(Ile2) + AMP + diphosphate + H(+)</text>
        <dbReference type="Rhea" id="RHEA:43744"/>
        <dbReference type="Rhea" id="RHEA-COMP:10625"/>
        <dbReference type="Rhea" id="RHEA-COMP:10670"/>
        <dbReference type="ChEBI" id="CHEBI:15378"/>
        <dbReference type="ChEBI" id="CHEBI:30616"/>
        <dbReference type="ChEBI" id="CHEBI:32551"/>
        <dbReference type="ChEBI" id="CHEBI:33019"/>
        <dbReference type="ChEBI" id="CHEBI:82748"/>
        <dbReference type="ChEBI" id="CHEBI:83665"/>
        <dbReference type="ChEBI" id="CHEBI:456215"/>
        <dbReference type="EC" id="6.3.4.19"/>
    </reaction>
</comment>
<keyword evidence="2 8" id="KW-0963">Cytoplasm</keyword>
<keyword evidence="13" id="KW-1185">Reference proteome</keyword>
<evidence type="ECO:0000256" key="7">
    <source>
        <dbReference type="ARBA" id="ARBA00048539"/>
    </source>
</evidence>
<sequence>MSLERELLSALAPWRDAPRWFVAFSGGLDSSVLLHLLSRLRQTQKLPPLVAVHVDHGLQAAAGDWVRHCRSRCGELAVPLEVRQVEVESGASLERAARQARYAAFEALLEPEDVLLCAHHRDDQAETLLFRLLRGSGVRGLGAMAPARRLGRGWLVRPWLSVSRETLEGYARQFGLTWVEDPSNRQVDFARNYLRHEVFPVLERRWPQAKRVIGRAAAHFAEADALLGELAEDDLRNAAGQGVPGWLPLPSLDLAALGRLSPARQRNALRHWLRAWTLLPDSEHWAGWRNLLDASEDACPIWRLTGGELRRANGRVWWLSGQWLAPWPAEALAIRASETPLPNNGQLTLTIGGKAPSGVELGALTLRYRQGGELMHVGSRGRRDLKRLLNEADVPWFVRQRLPLVYRDGELLAVANLPGLCPPGWEVRWQPPAVTAV</sequence>
<dbReference type="EMBL" id="FNHO01000002">
    <property type="protein sequence ID" value="SDM07512.1"/>
    <property type="molecule type" value="Genomic_DNA"/>
</dbReference>
<dbReference type="GeneID" id="77260803"/>
<evidence type="ECO:0000259" key="9">
    <source>
        <dbReference type="SMART" id="SM00977"/>
    </source>
</evidence>
<dbReference type="SUPFAM" id="SSF52402">
    <property type="entry name" value="Adenine nucleotide alpha hydrolases-like"/>
    <property type="match status" value="1"/>
</dbReference>
<dbReference type="NCBIfam" id="TIGR02432">
    <property type="entry name" value="lysidine_TilS_N"/>
    <property type="match status" value="1"/>
</dbReference>
<dbReference type="CDD" id="cd01992">
    <property type="entry name" value="TilS_N"/>
    <property type="match status" value="1"/>
</dbReference>
<comment type="function">
    <text evidence="8">Ligates lysine onto the cytidine present at position 34 of the AUA codon-specific tRNA(Ile) that contains the anticodon CAU, in an ATP-dependent manner. Cytidine is converted to lysidine, thus changing the amino acid specificity of the tRNA from methionine to isoleucine.</text>
</comment>
<reference evidence="10 12" key="3">
    <citation type="journal article" name="Genome Announc.">
        <title>Complete Genome Sequence of Pseudomonas balearica DSM 6083T.</title>
        <authorList>
            <person name="Bennasar-Figueras A."/>
            <person name="Salva-Serra F."/>
            <person name="Jaen-Luchoro D."/>
            <person name="Segui C."/>
            <person name="Aliaga F."/>
            <person name="Busquets A."/>
            <person name="Gomila M."/>
            <person name="Moore E.R."/>
            <person name="Lalucat J."/>
        </authorList>
    </citation>
    <scope>NUCLEOTIDE SEQUENCE [LARGE SCALE GENOMIC DNA]</scope>
    <source>
        <strain evidence="12">DSM 6083</strain>
        <strain evidence="10">DSM6083</strain>
    </source>
</reference>